<protein>
    <submittedName>
        <fullName evidence="2">Uncharacterized protein</fullName>
    </submittedName>
</protein>
<evidence type="ECO:0000256" key="1">
    <source>
        <dbReference type="SAM" id="MobiDB-lite"/>
    </source>
</evidence>
<accession>A0A9I9E941</accession>
<dbReference type="AlphaFoldDB" id="A0A9I9E941"/>
<evidence type="ECO:0000313" key="2">
    <source>
        <dbReference type="EnsemblPlants" id="MELO3C030480.2.1"/>
    </source>
</evidence>
<dbReference type="EnsemblPlants" id="MELO3C030480.2.1">
    <property type="protein sequence ID" value="MELO3C030480.2.1"/>
    <property type="gene ID" value="MELO3C030480.2"/>
</dbReference>
<name>A0A9I9E941_CUCME</name>
<feature type="region of interest" description="Disordered" evidence="1">
    <location>
        <begin position="167"/>
        <end position="207"/>
    </location>
</feature>
<proteinExistence type="predicted"/>
<feature type="region of interest" description="Disordered" evidence="1">
    <location>
        <begin position="1"/>
        <end position="20"/>
    </location>
</feature>
<reference evidence="2" key="1">
    <citation type="submission" date="2023-03" db="UniProtKB">
        <authorList>
            <consortium name="EnsemblPlants"/>
        </authorList>
    </citation>
    <scope>IDENTIFICATION</scope>
</reference>
<dbReference type="Gramene" id="MELO3C030480.2.1">
    <property type="protein sequence ID" value="MELO3C030480.2.1"/>
    <property type="gene ID" value="MELO3C030480.2"/>
</dbReference>
<sequence>MLPSVDRVKKAKEVNPGARSGSHVNDINTIFCIFCSISYFNIFRNKTKEHAHCQNVKLFPYPHVVRHGNSNGGLLNNSGHGGDFGDHHITATATKKAYEIFNLFLMTLRQILLEPPSIHPSIHPFPFLLSPYHLLTFKNQSPITSSSFPKSPKYNLHWSHLVPADMEQPAVSLSKGNKGQKEKGRSERKRNYYGGCHEKEGSGVGGR</sequence>
<feature type="compositionally biased region" description="Basic and acidic residues" evidence="1">
    <location>
        <begin position="1"/>
        <end position="13"/>
    </location>
</feature>
<organism evidence="2">
    <name type="scientific">Cucumis melo</name>
    <name type="common">Muskmelon</name>
    <dbReference type="NCBI Taxonomy" id="3656"/>
    <lineage>
        <taxon>Eukaryota</taxon>
        <taxon>Viridiplantae</taxon>
        <taxon>Streptophyta</taxon>
        <taxon>Embryophyta</taxon>
        <taxon>Tracheophyta</taxon>
        <taxon>Spermatophyta</taxon>
        <taxon>Magnoliopsida</taxon>
        <taxon>eudicotyledons</taxon>
        <taxon>Gunneridae</taxon>
        <taxon>Pentapetalae</taxon>
        <taxon>rosids</taxon>
        <taxon>fabids</taxon>
        <taxon>Cucurbitales</taxon>
        <taxon>Cucurbitaceae</taxon>
        <taxon>Benincaseae</taxon>
        <taxon>Cucumis</taxon>
    </lineage>
</organism>